<accession>A0A9J5XBE9</accession>
<dbReference type="EMBL" id="JACXVP010000009">
    <property type="protein sequence ID" value="KAG5584582.1"/>
    <property type="molecule type" value="Genomic_DNA"/>
</dbReference>
<evidence type="ECO:0000256" key="1">
    <source>
        <dbReference type="SAM" id="MobiDB-lite"/>
    </source>
</evidence>
<evidence type="ECO:0000313" key="2">
    <source>
        <dbReference type="EMBL" id="KAG5584582.1"/>
    </source>
</evidence>
<protein>
    <submittedName>
        <fullName evidence="2">Uncharacterized protein</fullName>
    </submittedName>
</protein>
<dbReference type="OrthoDB" id="2017576at2759"/>
<evidence type="ECO:0000313" key="3">
    <source>
        <dbReference type="Proteomes" id="UP000824120"/>
    </source>
</evidence>
<organism evidence="2 3">
    <name type="scientific">Solanum commersonii</name>
    <name type="common">Commerson's wild potato</name>
    <name type="synonym">Commerson's nightshade</name>
    <dbReference type="NCBI Taxonomy" id="4109"/>
    <lineage>
        <taxon>Eukaryota</taxon>
        <taxon>Viridiplantae</taxon>
        <taxon>Streptophyta</taxon>
        <taxon>Embryophyta</taxon>
        <taxon>Tracheophyta</taxon>
        <taxon>Spermatophyta</taxon>
        <taxon>Magnoliopsida</taxon>
        <taxon>eudicotyledons</taxon>
        <taxon>Gunneridae</taxon>
        <taxon>Pentapetalae</taxon>
        <taxon>asterids</taxon>
        <taxon>lamiids</taxon>
        <taxon>Solanales</taxon>
        <taxon>Solanaceae</taxon>
        <taxon>Solanoideae</taxon>
        <taxon>Solaneae</taxon>
        <taxon>Solanum</taxon>
    </lineage>
</organism>
<keyword evidence="3" id="KW-1185">Reference proteome</keyword>
<gene>
    <name evidence="2" type="ORF">H5410_045016</name>
</gene>
<reference evidence="2 3" key="1">
    <citation type="submission" date="2020-09" db="EMBL/GenBank/DDBJ databases">
        <title>De no assembly of potato wild relative species, Solanum commersonii.</title>
        <authorList>
            <person name="Cho K."/>
        </authorList>
    </citation>
    <scope>NUCLEOTIDE SEQUENCE [LARGE SCALE GENOMIC DNA]</scope>
    <source>
        <strain evidence="2">LZ3.2</strain>
        <tissue evidence="2">Leaf</tissue>
    </source>
</reference>
<feature type="region of interest" description="Disordered" evidence="1">
    <location>
        <begin position="1"/>
        <end position="21"/>
    </location>
</feature>
<name>A0A9J5XBE9_SOLCO</name>
<sequence length="186" mass="21622">MASTSHTNNDDESCMAGEAQSDNSNEELTLMLFSKNSKSNLNKEAFSLVRISACVEFDSRWNKSSTPLHCMAHSLVPKYYHESWLQGENGIQKLAPNEDNRDRFDIDETTNDLTELSIDEPQIEGVIFEEEFEDLEEVEEDEEWKSNLILKNGRLNSIKYIILPIRCYLKRTRINRNIILREIIFI</sequence>
<dbReference type="Proteomes" id="UP000824120">
    <property type="component" value="Chromosome 9"/>
</dbReference>
<comment type="caution">
    <text evidence="2">The sequence shown here is derived from an EMBL/GenBank/DDBJ whole genome shotgun (WGS) entry which is preliminary data.</text>
</comment>
<dbReference type="AlphaFoldDB" id="A0A9J5XBE9"/>
<proteinExistence type="predicted"/>